<dbReference type="AlphaFoldDB" id="A0A836C7Y0"/>
<evidence type="ECO:0000313" key="12">
    <source>
        <dbReference type="Proteomes" id="UP000664859"/>
    </source>
</evidence>
<comment type="similarity">
    <text evidence="2 9">Belongs to the SSU72 phosphatase family.</text>
</comment>
<comment type="catalytic activity">
    <reaction evidence="8 9">
        <text>O-phospho-L-threonyl-[protein] + H2O = L-threonyl-[protein] + phosphate</text>
        <dbReference type="Rhea" id="RHEA:47004"/>
        <dbReference type="Rhea" id="RHEA-COMP:11060"/>
        <dbReference type="Rhea" id="RHEA-COMP:11605"/>
        <dbReference type="ChEBI" id="CHEBI:15377"/>
        <dbReference type="ChEBI" id="CHEBI:30013"/>
        <dbReference type="ChEBI" id="CHEBI:43474"/>
        <dbReference type="ChEBI" id="CHEBI:61977"/>
        <dbReference type="EC" id="3.1.3.16"/>
    </reaction>
</comment>
<keyword evidence="5 9" id="KW-0904">Protein phosphatase</keyword>
<dbReference type="OrthoDB" id="57957at2759"/>
<organism evidence="11 12">
    <name type="scientific">Tribonema minus</name>
    <dbReference type="NCBI Taxonomy" id="303371"/>
    <lineage>
        <taxon>Eukaryota</taxon>
        <taxon>Sar</taxon>
        <taxon>Stramenopiles</taxon>
        <taxon>Ochrophyta</taxon>
        <taxon>PX clade</taxon>
        <taxon>Xanthophyceae</taxon>
        <taxon>Tribonematales</taxon>
        <taxon>Tribonemataceae</taxon>
        <taxon>Tribonema</taxon>
    </lineage>
</organism>
<evidence type="ECO:0000256" key="9">
    <source>
        <dbReference type="RuleBase" id="RU369031"/>
    </source>
</evidence>
<keyword evidence="10" id="KW-0472">Membrane</keyword>
<sequence length="202" mass="22548">MQASCGNSCEPFLSVCVSLTILCCLSYPVVHASVDCCTSSAPVRLTASARVRKPTSDEYAVYIPLEFNPVLCFLPCLQLHARAALLKLLSRDACTKRHPERWQDLGSADTAKFDIIICFNDKIFDLCIEDFQNRPPFDFKPIHIVSLPVMDTPQHAEQAMVDVLKLVKMLDACDDLDNHGADVVEAFQATTKWPILHQVCHL</sequence>
<comment type="subcellular location">
    <subcellularLocation>
        <location evidence="1 9">Nucleus</location>
    </subcellularLocation>
</comment>
<dbReference type="InterPro" id="IPR006811">
    <property type="entry name" value="RNA_pol_II_suA"/>
</dbReference>
<evidence type="ECO:0000256" key="4">
    <source>
        <dbReference type="ARBA" id="ARBA00022801"/>
    </source>
</evidence>
<reference evidence="11" key="1">
    <citation type="submission" date="2021-02" db="EMBL/GenBank/DDBJ databases">
        <title>First Annotated Genome of the Yellow-green Alga Tribonema minus.</title>
        <authorList>
            <person name="Mahan K.M."/>
        </authorList>
    </citation>
    <scope>NUCLEOTIDE SEQUENCE</scope>
    <source>
        <strain evidence="11">UTEX B ZZ1240</strain>
    </source>
</reference>
<keyword evidence="12" id="KW-1185">Reference proteome</keyword>
<dbReference type="Proteomes" id="UP000664859">
    <property type="component" value="Unassembled WGS sequence"/>
</dbReference>
<dbReference type="GO" id="GO:0004722">
    <property type="term" value="F:protein serine/threonine phosphatase activity"/>
    <property type="evidence" value="ECO:0007669"/>
    <property type="project" value="UniProtKB-UniRule"/>
</dbReference>
<comment type="catalytic activity">
    <reaction evidence="7 9">
        <text>O-phospho-L-seryl-[protein] + H2O = L-seryl-[protein] + phosphate</text>
        <dbReference type="Rhea" id="RHEA:20629"/>
        <dbReference type="Rhea" id="RHEA-COMP:9863"/>
        <dbReference type="Rhea" id="RHEA-COMP:11604"/>
        <dbReference type="ChEBI" id="CHEBI:15377"/>
        <dbReference type="ChEBI" id="CHEBI:29999"/>
        <dbReference type="ChEBI" id="CHEBI:43474"/>
        <dbReference type="ChEBI" id="CHEBI:83421"/>
        <dbReference type="EC" id="3.1.3.16"/>
    </reaction>
</comment>
<feature type="transmembrane region" description="Helical" evidence="10">
    <location>
        <begin position="12"/>
        <end position="30"/>
    </location>
</feature>
<evidence type="ECO:0000256" key="7">
    <source>
        <dbReference type="ARBA" id="ARBA00047761"/>
    </source>
</evidence>
<protein>
    <recommendedName>
        <fullName evidence="9">RNA polymerase II subunit A C-terminal domain phosphatase SSU72</fullName>
        <shortName evidence="9">CTD phosphatase SSU72</shortName>
        <ecNumber evidence="9">3.1.3.16</ecNumber>
    </recommendedName>
</protein>
<dbReference type="Pfam" id="PF04722">
    <property type="entry name" value="Ssu72"/>
    <property type="match status" value="1"/>
</dbReference>
<evidence type="ECO:0000256" key="1">
    <source>
        <dbReference type="ARBA" id="ARBA00004123"/>
    </source>
</evidence>
<evidence type="ECO:0000256" key="3">
    <source>
        <dbReference type="ARBA" id="ARBA00022664"/>
    </source>
</evidence>
<comment type="function">
    <text evidence="9">Protein phosphatase that catalyzes the dephosphorylation of the C-terminal domain of RNA polymerase II. Plays a role in RNA processing and termination.</text>
</comment>
<evidence type="ECO:0000256" key="6">
    <source>
        <dbReference type="ARBA" id="ARBA00023242"/>
    </source>
</evidence>
<evidence type="ECO:0000256" key="2">
    <source>
        <dbReference type="ARBA" id="ARBA00008978"/>
    </source>
</evidence>
<evidence type="ECO:0000256" key="5">
    <source>
        <dbReference type="ARBA" id="ARBA00022912"/>
    </source>
</evidence>
<keyword evidence="3 9" id="KW-0507">mRNA processing</keyword>
<dbReference type="PANTHER" id="PTHR20383">
    <property type="entry name" value="RNA POLYMERASE II SUBUNIT A C-TERMINAL DOMAIN PHOSPHATASE"/>
    <property type="match status" value="1"/>
</dbReference>
<keyword evidence="6 9" id="KW-0539">Nucleus</keyword>
<dbReference type="GO" id="GO:0006397">
    <property type="term" value="P:mRNA processing"/>
    <property type="evidence" value="ECO:0007669"/>
    <property type="project" value="UniProtKB-KW"/>
</dbReference>
<dbReference type="Gene3D" id="3.40.50.2300">
    <property type="match status" value="1"/>
</dbReference>
<name>A0A836C7Y0_9STRA</name>
<evidence type="ECO:0000313" key="11">
    <source>
        <dbReference type="EMBL" id="KAG5175407.1"/>
    </source>
</evidence>
<dbReference type="EC" id="3.1.3.16" evidence="9"/>
<keyword evidence="10" id="KW-1133">Transmembrane helix</keyword>
<comment type="caution">
    <text evidence="11">The sequence shown here is derived from an EMBL/GenBank/DDBJ whole genome shotgun (WGS) entry which is preliminary data.</text>
</comment>
<evidence type="ECO:0000256" key="10">
    <source>
        <dbReference type="SAM" id="Phobius"/>
    </source>
</evidence>
<accession>A0A836C7Y0</accession>
<evidence type="ECO:0000256" key="8">
    <source>
        <dbReference type="ARBA" id="ARBA00048336"/>
    </source>
</evidence>
<keyword evidence="10" id="KW-0812">Transmembrane</keyword>
<proteinExistence type="inferred from homology"/>
<keyword evidence="4 9" id="KW-0378">Hydrolase</keyword>
<dbReference type="GO" id="GO:0005634">
    <property type="term" value="C:nucleus"/>
    <property type="evidence" value="ECO:0007669"/>
    <property type="project" value="UniProtKB-SubCell"/>
</dbReference>
<gene>
    <name evidence="11" type="ORF">JKP88DRAFT_203633</name>
</gene>
<dbReference type="EMBL" id="JAFCMP010000550">
    <property type="protein sequence ID" value="KAG5175407.1"/>
    <property type="molecule type" value="Genomic_DNA"/>
</dbReference>